<dbReference type="EMBL" id="CABWIE010000030">
    <property type="protein sequence ID" value="VWL99516.1"/>
    <property type="molecule type" value="Genomic_DNA"/>
</dbReference>
<feature type="compositionally biased region" description="Basic and acidic residues" evidence="1">
    <location>
        <begin position="115"/>
        <end position="151"/>
    </location>
</feature>
<dbReference type="AlphaFoldDB" id="A0A5K1J831"/>
<keyword evidence="2" id="KW-0812">Transmembrane</keyword>
<name>A0A5K1J831_9ACTN</name>
<gene>
    <name evidence="4" type="ORF">KCJAJFAP_00680</name>
</gene>
<dbReference type="Gene3D" id="2.170.130.30">
    <property type="match status" value="1"/>
</dbReference>
<evidence type="ECO:0000256" key="2">
    <source>
        <dbReference type="SAM" id="Phobius"/>
    </source>
</evidence>
<evidence type="ECO:0000259" key="3">
    <source>
        <dbReference type="Pfam" id="PF14478"/>
    </source>
</evidence>
<evidence type="ECO:0000256" key="1">
    <source>
        <dbReference type="SAM" id="MobiDB-lite"/>
    </source>
</evidence>
<reference evidence="4 5" key="1">
    <citation type="submission" date="2019-10" db="EMBL/GenBank/DDBJ databases">
        <authorList>
            <person name="Wolf R A."/>
        </authorList>
    </citation>
    <scope>NUCLEOTIDE SEQUENCE [LARGE SCALE GENOMIC DNA]</scope>
    <source>
        <strain evidence="4">Collinsella_aerofaciens_MC2</strain>
    </source>
</reference>
<dbReference type="Proteomes" id="UP000361836">
    <property type="component" value="Unassembled WGS sequence"/>
</dbReference>
<dbReference type="InterPro" id="IPR027954">
    <property type="entry name" value="Transcobalamin-like_C"/>
</dbReference>
<accession>A0A5K1J831</accession>
<feature type="compositionally biased region" description="Gly residues" evidence="1">
    <location>
        <begin position="171"/>
        <end position="198"/>
    </location>
</feature>
<keyword evidence="5" id="KW-1185">Reference proteome</keyword>
<evidence type="ECO:0000313" key="4">
    <source>
        <dbReference type="EMBL" id="VWL99516.1"/>
    </source>
</evidence>
<keyword evidence="2" id="KW-1133">Transmembrane helix</keyword>
<feature type="transmembrane region" description="Helical" evidence="2">
    <location>
        <begin position="39"/>
        <end position="59"/>
    </location>
</feature>
<dbReference type="RefSeq" id="WP_226798403.1">
    <property type="nucleotide sequence ID" value="NZ_CAAKNU010000106.1"/>
</dbReference>
<sequence>MSNKPQDAESKQPDSSFIQIDDAKQKGAASAASAPRRKALLGALTAACTILIVVSLGFVHPSTSGAWSINWIIQTVTGESVVAKDASVSGSTTASGKTGVKGSKSSDDASSGSKDSVESDSKDDSESSDKKSDKDSKEKNSEGKDGKKSGDKSGSQNSESTGGSSTSDGSSSGGGSTTGGGSTSNGGGASADGQGGSQQPGRVTVTVSVTSSAVGNPVSSGGTFTFNEGATVYDALCALGLSVNAENSPLYQGVYVKAIGGLAEKEHGGTSGWMYSVNGVTPMTACSNYVLSNGDNVVWYYVTG</sequence>
<feature type="compositionally biased region" description="Low complexity" evidence="1">
    <location>
        <begin position="86"/>
        <end position="114"/>
    </location>
</feature>
<proteinExistence type="predicted"/>
<protein>
    <recommendedName>
        <fullName evidence="3">Transcobalamin-like C-terminal domain-containing protein</fullName>
    </recommendedName>
</protein>
<feature type="region of interest" description="Disordered" evidence="1">
    <location>
        <begin position="86"/>
        <end position="202"/>
    </location>
</feature>
<feature type="domain" description="Transcobalamin-like C-terminal" evidence="3">
    <location>
        <begin position="229"/>
        <end position="302"/>
    </location>
</feature>
<organism evidence="4 5">
    <name type="scientific">Collinsella aerofaciens</name>
    <dbReference type="NCBI Taxonomy" id="74426"/>
    <lineage>
        <taxon>Bacteria</taxon>
        <taxon>Bacillati</taxon>
        <taxon>Actinomycetota</taxon>
        <taxon>Coriobacteriia</taxon>
        <taxon>Coriobacteriales</taxon>
        <taxon>Coriobacteriaceae</taxon>
        <taxon>Collinsella</taxon>
    </lineage>
</organism>
<dbReference type="Pfam" id="PF14478">
    <property type="entry name" value="DUF4430"/>
    <property type="match status" value="1"/>
</dbReference>
<keyword evidence="2" id="KW-0472">Membrane</keyword>
<feature type="compositionally biased region" description="Low complexity" evidence="1">
    <location>
        <begin position="152"/>
        <end position="170"/>
    </location>
</feature>
<evidence type="ECO:0000313" key="5">
    <source>
        <dbReference type="Proteomes" id="UP000361836"/>
    </source>
</evidence>